<evidence type="ECO:0000313" key="4">
    <source>
        <dbReference type="EMBL" id="SFJ91537.1"/>
    </source>
</evidence>
<feature type="coiled-coil region" evidence="1">
    <location>
        <begin position="547"/>
        <end position="598"/>
    </location>
</feature>
<evidence type="ECO:0000256" key="2">
    <source>
        <dbReference type="SAM" id="MobiDB-lite"/>
    </source>
</evidence>
<accession>A0A1I3VBH6</accession>
<sequence length="881" mass="99170">MTHQNENGGNKNLKNAIASASELREHKKRYGEGSGLFGLWQSLFSQRLSYRLKRLAFKAQLYLFWERFWPAIQVPLIVACLYVAVSFLGLWQLLGFYGSAVGSILFLAVFIWSCYPLLRLKLPDEAEGLRKVELASDLPHRPLLSYKDEQATGMDDEEALALWSAHQKRLRERLKNLRVGGVNPRGFAKDPYALRVFAVMLLVVGYSVSDANRWSSLLAPFQSQGVGSVLPARIDAWVTPPAYTGEAPVFLSGDANQLRDSRDALSIASGSEVLVRAQGTGEFSVVYFSRRGQEVLEPERVQPGAGESSDELKTTEWRFPLNSSGRLQILQNDSPKYSWKIAIRPDLPPRIRLFDDPEEQLSGSLKLTYLVQDDYRVVSAEAIMEQVQRGDADKVGRSLVEAPRFNLSLPPKDAKMAVGQTFQDLTAHPWAGSEVALVLVARDEAGQEGRSQPVYIKLPERRFNKPLARAVVEQRRNLAMNVESYPQVVDALDMLMIAPERFIDDAGSYLPLRFAYAELVAAETDEQLTDMLDVLWNVALTIEDGGLSAAERALREAQEALRRALEQGASEQEIAELMSDLRKALDDYLKSMAQQMRENPQQLGQMPMDENSQQITPRDLDDMLRRMEELAKTGSLEAARELLAQMQQMLENMQNAQQQQQAPSQQQQEMLQALEDLGEMIQKQRNLMDETHKFDPDSQQRRPAQRNDQQNKRGQGGEMTNEEAQQAFRELQQQQRNLSDDLQKLLDSMANNGAKPSKDLDSAGNSMEDAGDALGAQQADEAVSEQSQALESLRKGAQQLAEQLAGQAGGRGQATNSPLNEDPLGRMRRVEGPEFGSQVKVPDEIEVQRARRILEELRRRLSDPDRPQLELEYLERLMKRY</sequence>
<feature type="transmembrane region" description="Helical" evidence="3">
    <location>
        <begin position="96"/>
        <end position="118"/>
    </location>
</feature>
<name>A0A1I3VBH6_9HYPH</name>
<evidence type="ECO:0000256" key="1">
    <source>
        <dbReference type="SAM" id="Coils"/>
    </source>
</evidence>
<feature type="region of interest" description="Disordered" evidence="2">
    <location>
        <begin position="749"/>
        <end position="841"/>
    </location>
</feature>
<gene>
    <name evidence="4" type="ORF">SAMN04488518_101249</name>
</gene>
<feature type="compositionally biased region" description="Basic and acidic residues" evidence="2">
    <location>
        <begin position="823"/>
        <end position="832"/>
    </location>
</feature>
<feature type="compositionally biased region" description="Low complexity" evidence="2">
    <location>
        <begin position="772"/>
        <end position="781"/>
    </location>
</feature>
<keyword evidence="5" id="KW-1185">Reference proteome</keyword>
<keyword evidence="3" id="KW-0472">Membrane</keyword>
<organism evidence="4 5">
    <name type="scientific">Pseudovibrio ascidiaceicola</name>
    <dbReference type="NCBI Taxonomy" id="285279"/>
    <lineage>
        <taxon>Bacteria</taxon>
        <taxon>Pseudomonadati</taxon>
        <taxon>Pseudomonadota</taxon>
        <taxon>Alphaproteobacteria</taxon>
        <taxon>Hyphomicrobiales</taxon>
        <taxon>Stappiaceae</taxon>
        <taxon>Pseudovibrio</taxon>
    </lineage>
</organism>
<feature type="region of interest" description="Disordered" evidence="2">
    <location>
        <begin position="693"/>
        <end position="724"/>
    </location>
</feature>
<comment type="caution">
    <text evidence="4">The sequence shown here is derived from an EMBL/GenBank/DDBJ whole genome shotgun (WGS) entry which is preliminary data.</text>
</comment>
<feature type="compositionally biased region" description="Low complexity" evidence="2">
    <location>
        <begin position="796"/>
        <end position="806"/>
    </location>
</feature>
<evidence type="ECO:0000313" key="5">
    <source>
        <dbReference type="Proteomes" id="UP000199598"/>
    </source>
</evidence>
<evidence type="ECO:0000256" key="3">
    <source>
        <dbReference type="SAM" id="Phobius"/>
    </source>
</evidence>
<dbReference type="InterPro" id="IPR012683">
    <property type="entry name" value="CHP02302_TM"/>
</dbReference>
<keyword evidence="3" id="KW-0812">Transmembrane</keyword>
<proteinExistence type="predicted"/>
<dbReference type="Proteomes" id="UP000199598">
    <property type="component" value="Unassembled WGS sequence"/>
</dbReference>
<dbReference type="EMBL" id="FOSK01000001">
    <property type="protein sequence ID" value="SFJ91537.1"/>
    <property type="molecule type" value="Genomic_DNA"/>
</dbReference>
<keyword evidence="1" id="KW-0175">Coiled coil</keyword>
<reference evidence="4 5" key="1">
    <citation type="submission" date="2016-10" db="EMBL/GenBank/DDBJ databases">
        <authorList>
            <person name="Varghese N."/>
            <person name="Submissions S."/>
        </authorList>
    </citation>
    <scope>NUCLEOTIDE SEQUENCE [LARGE SCALE GENOMIC DNA]</scope>
    <source>
        <strain evidence="4 5">DSM 16392</strain>
    </source>
</reference>
<dbReference type="RefSeq" id="WP_093516137.1">
    <property type="nucleotide sequence ID" value="NZ_FOSK01000001.1"/>
</dbReference>
<keyword evidence="3" id="KW-1133">Transmembrane helix</keyword>
<dbReference type="NCBIfam" id="TIGR02302">
    <property type="entry name" value="aProt_lowcomp"/>
    <property type="match status" value="1"/>
</dbReference>
<dbReference type="Pfam" id="PF13779">
    <property type="entry name" value="DUF4175"/>
    <property type="match status" value="1"/>
</dbReference>
<feature type="transmembrane region" description="Helical" evidence="3">
    <location>
        <begin position="68"/>
        <end position="90"/>
    </location>
</feature>
<protein>
    <submittedName>
        <fullName evidence="4">TIGR02302 family protein</fullName>
    </submittedName>
</protein>